<dbReference type="GO" id="GO:0006012">
    <property type="term" value="P:galactose metabolic process"/>
    <property type="evidence" value="ECO:0007669"/>
    <property type="project" value="InterPro"/>
</dbReference>
<evidence type="ECO:0000256" key="3">
    <source>
        <dbReference type="ARBA" id="ARBA00012756"/>
    </source>
</evidence>
<gene>
    <name evidence="10" type="ORF">AEAE_0173</name>
</gene>
<evidence type="ECO:0000256" key="6">
    <source>
        <dbReference type="SAM" id="MobiDB-lite"/>
    </source>
</evidence>
<dbReference type="OrthoDB" id="9800974at2"/>
<keyword evidence="5" id="KW-0326">Glycosidase</keyword>
<dbReference type="CDD" id="cd03143">
    <property type="entry name" value="A4_beta-galactosidase_middle_domain"/>
    <property type="match status" value="1"/>
</dbReference>
<evidence type="ECO:0000256" key="5">
    <source>
        <dbReference type="ARBA" id="ARBA00023295"/>
    </source>
</evidence>
<keyword evidence="11" id="KW-1185">Reference proteome</keyword>
<dbReference type="Gene3D" id="3.20.20.80">
    <property type="entry name" value="Glycosidases"/>
    <property type="match status" value="1"/>
</dbReference>
<feature type="domain" description="Glycoside hydrolase family 42 N-terminal" evidence="7">
    <location>
        <begin position="24"/>
        <end position="409"/>
    </location>
</feature>
<organism evidence="10 11">
    <name type="scientific">Aeriscardovia aeriphila</name>
    <dbReference type="NCBI Taxonomy" id="218139"/>
    <lineage>
        <taxon>Bacteria</taxon>
        <taxon>Bacillati</taxon>
        <taxon>Actinomycetota</taxon>
        <taxon>Actinomycetes</taxon>
        <taxon>Bifidobacteriales</taxon>
        <taxon>Bifidobacteriaceae</taxon>
        <taxon>Aeriscardovia</taxon>
    </lineage>
</organism>
<dbReference type="RefSeq" id="WP_094689289.1">
    <property type="nucleotide sequence ID" value="NZ_JACBYZ010000001.1"/>
</dbReference>
<dbReference type="AlphaFoldDB" id="A0A261FCM0"/>
<comment type="similarity">
    <text evidence="2">Belongs to the glycosyl hydrolase 42 family.</text>
</comment>
<accession>A0A261FCM0</accession>
<dbReference type="EMBL" id="MWWU01000001">
    <property type="protein sequence ID" value="OZG56864.1"/>
    <property type="molecule type" value="Genomic_DNA"/>
</dbReference>
<proteinExistence type="inferred from homology"/>
<feature type="domain" description="Beta-galactosidase C-terminal" evidence="9">
    <location>
        <begin position="726"/>
        <end position="772"/>
    </location>
</feature>
<feature type="domain" description="Beta-galactosidase trimerisation" evidence="8">
    <location>
        <begin position="602"/>
        <end position="677"/>
    </location>
</feature>
<reference evidence="10 11" key="1">
    <citation type="journal article" date="2017" name="BMC Genomics">
        <title>Comparative genomic and phylogenomic analyses of the Bifidobacteriaceae family.</title>
        <authorList>
            <person name="Lugli G.A."/>
            <person name="Milani C."/>
            <person name="Turroni F."/>
            <person name="Duranti S."/>
            <person name="Mancabelli L."/>
            <person name="Mangifesta M."/>
            <person name="Ferrario C."/>
            <person name="Modesto M."/>
            <person name="Mattarelli P."/>
            <person name="Jiri K."/>
            <person name="van Sinderen D."/>
            <person name="Ventura M."/>
        </authorList>
    </citation>
    <scope>NUCLEOTIDE SEQUENCE [LARGE SCALE GENOMIC DNA]</scope>
    <source>
        <strain evidence="10 11">LMG 21773</strain>
    </source>
</reference>
<evidence type="ECO:0000259" key="9">
    <source>
        <dbReference type="Pfam" id="PF08533"/>
    </source>
</evidence>
<dbReference type="Gene3D" id="3.40.50.880">
    <property type="match status" value="1"/>
</dbReference>
<evidence type="ECO:0000256" key="2">
    <source>
        <dbReference type="ARBA" id="ARBA00005940"/>
    </source>
</evidence>
<evidence type="ECO:0000313" key="11">
    <source>
        <dbReference type="Proteomes" id="UP000228976"/>
    </source>
</evidence>
<dbReference type="GO" id="GO:0009341">
    <property type="term" value="C:beta-galactosidase complex"/>
    <property type="evidence" value="ECO:0007669"/>
    <property type="project" value="InterPro"/>
</dbReference>
<dbReference type="Proteomes" id="UP000228976">
    <property type="component" value="Unassembled WGS sequence"/>
</dbReference>
<dbReference type="PANTHER" id="PTHR36447:SF1">
    <property type="entry name" value="BETA-GALACTOSIDASE GANA"/>
    <property type="match status" value="1"/>
</dbReference>
<evidence type="ECO:0000256" key="1">
    <source>
        <dbReference type="ARBA" id="ARBA00001412"/>
    </source>
</evidence>
<dbReference type="InterPro" id="IPR017853">
    <property type="entry name" value="GH"/>
</dbReference>
<keyword evidence="4" id="KW-0378">Hydrolase</keyword>
<dbReference type="GO" id="GO:0004565">
    <property type="term" value="F:beta-galactosidase activity"/>
    <property type="evidence" value="ECO:0007669"/>
    <property type="project" value="UniProtKB-EC"/>
</dbReference>
<name>A0A261FCM0_9BIFI</name>
<feature type="domain" description="Beta-galactosidase trimerisation" evidence="8">
    <location>
        <begin position="422"/>
        <end position="586"/>
    </location>
</feature>
<comment type="catalytic activity">
    <reaction evidence="1">
        <text>Hydrolysis of terminal non-reducing beta-D-galactose residues in beta-D-galactosides.</text>
        <dbReference type="EC" id="3.2.1.23"/>
    </reaction>
</comment>
<dbReference type="Pfam" id="PF08532">
    <property type="entry name" value="Glyco_hydro_42M"/>
    <property type="match status" value="2"/>
</dbReference>
<evidence type="ECO:0000259" key="7">
    <source>
        <dbReference type="Pfam" id="PF02449"/>
    </source>
</evidence>
<dbReference type="InterPro" id="IPR013529">
    <property type="entry name" value="Glyco_hydro_42_N"/>
</dbReference>
<dbReference type="InterPro" id="IPR013739">
    <property type="entry name" value="Beta_galactosidase_C"/>
</dbReference>
<evidence type="ECO:0000313" key="10">
    <source>
        <dbReference type="EMBL" id="OZG56864.1"/>
    </source>
</evidence>
<dbReference type="Pfam" id="PF08533">
    <property type="entry name" value="Glyco_hydro_42C"/>
    <property type="match status" value="1"/>
</dbReference>
<dbReference type="SUPFAM" id="SSF52317">
    <property type="entry name" value="Class I glutamine amidotransferase-like"/>
    <property type="match status" value="1"/>
</dbReference>
<dbReference type="InterPro" id="IPR003476">
    <property type="entry name" value="Glyco_hydro_42"/>
</dbReference>
<dbReference type="EC" id="3.2.1.23" evidence="3"/>
<dbReference type="InterPro" id="IPR013738">
    <property type="entry name" value="Beta_galactosidase_Trimer"/>
</dbReference>
<evidence type="ECO:0000259" key="8">
    <source>
        <dbReference type="Pfam" id="PF08532"/>
    </source>
</evidence>
<sequence>MVARDEKMIDRVVSSLSTILYGGDYNPEQWPEEVWQEDMKLMKEAHINEVTLNVFSWSLLQPSESEYDFHLLDRIVDICKANGLRIVMATGTGALPAWMCLRHPDVNRIGYNGEIYRHNGRENFCASSPTFRKYAGLLAAKMAQHYVERGDAGAGDSPIVAWHLSNEYSGFCWCDRCAQAFREWLKAKYHNNIDEVNDAWNAHMWSHTYHSFDEIFPPNTRGDGMEGGAYWAGHAVLGGYSLDYRHFYNDQVRACIKLERDAVRTYDTYAPITTNMMGTFNDYDYYKQGELLDVISWDSYPGLGEDAAVIDMRHDLMRGVAHGEPWMLMEQAPSNQNWMPYCYVKRPGQLAELSWQAVAHGANTVQYFQIRQARSGCEKFHSGIISADGTNKTRRFREAAQLGKQLEQLSAQILATKPRHGQVALIFDWNAWWDIQFSVGPTQALDYVAECQRWYRELHRRNIAVDVVSPLENLQDYQAVLTPCLQSVDKAVVENLRNYVSHGGRLLMTTMTAVADEHDSLYQGEQPVPLRDLAGIWVEETDSLAPSTPVGLAFTGEEAQAPQVSPSTSKERASAAGKATYGKATYGEVAGGKAIGNKVAGGEQPYGTTLFDILHADSDTEVLATYTDQFYAGTPALTFHALEQGGKLENGAAGVIYCATMPNEPAIARIVDRLLTGLAVEQMVTLPMCEKCQSCGTPCSPDCQKATSAIEITRRVARADKPGARDLVFVMNTAEPPVSFTAPVSGKDLLTGKLVKQGDTLTMAGFETLILQQ</sequence>
<comment type="caution">
    <text evidence="10">The sequence shown here is derived from an EMBL/GenBank/DDBJ whole genome shotgun (WGS) entry which is preliminary data.</text>
</comment>
<dbReference type="Pfam" id="PF02449">
    <property type="entry name" value="Glyco_hydro_42"/>
    <property type="match status" value="1"/>
</dbReference>
<protein>
    <recommendedName>
        <fullName evidence="3">beta-galactosidase</fullName>
        <ecNumber evidence="3">3.2.1.23</ecNumber>
    </recommendedName>
</protein>
<dbReference type="SUPFAM" id="SSF51445">
    <property type="entry name" value="(Trans)glycosidases"/>
    <property type="match status" value="1"/>
</dbReference>
<dbReference type="Gene3D" id="2.60.40.1180">
    <property type="entry name" value="Golgi alpha-mannosidase II"/>
    <property type="match status" value="1"/>
</dbReference>
<evidence type="ECO:0000256" key="4">
    <source>
        <dbReference type="ARBA" id="ARBA00022801"/>
    </source>
</evidence>
<feature type="region of interest" description="Disordered" evidence="6">
    <location>
        <begin position="557"/>
        <end position="576"/>
    </location>
</feature>
<dbReference type="PANTHER" id="PTHR36447">
    <property type="entry name" value="BETA-GALACTOSIDASE GANA"/>
    <property type="match status" value="1"/>
</dbReference>
<dbReference type="InterPro" id="IPR013780">
    <property type="entry name" value="Glyco_hydro_b"/>
</dbReference>
<dbReference type="InterPro" id="IPR029062">
    <property type="entry name" value="Class_I_gatase-like"/>
</dbReference>